<dbReference type="HOGENOM" id="CLU_011226_2_1_1"/>
<dbReference type="SFLD" id="SFLDG01153">
    <property type="entry name" value="Main.4:_Theta-like"/>
    <property type="match status" value="1"/>
</dbReference>
<dbReference type="InterPro" id="IPR036249">
    <property type="entry name" value="Thioredoxin-like_sf"/>
</dbReference>
<dbReference type="PANTHER" id="PTHR43969:SF4">
    <property type="entry name" value="FI01423P-RELATED"/>
    <property type="match status" value="1"/>
</dbReference>
<comment type="subunit">
    <text evidence="1">Homodimer.</text>
</comment>
<evidence type="ECO:0000259" key="2">
    <source>
        <dbReference type="PROSITE" id="PS50404"/>
    </source>
</evidence>
<dbReference type="InterPro" id="IPR004046">
    <property type="entry name" value="GST_C"/>
</dbReference>
<protein>
    <submittedName>
        <fullName evidence="4">Uncharacterized protein</fullName>
    </submittedName>
</protein>
<dbReference type="Proteomes" id="UP000015102">
    <property type="component" value="Unassembled WGS sequence"/>
</dbReference>
<evidence type="ECO:0000256" key="1">
    <source>
        <dbReference type="ARBA" id="ARBA00011738"/>
    </source>
</evidence>
<dbReference type="InterPro" id="IPR040079">
    <property type="entry name" value="Glutathione_S-Trfase"/>
</dbReference>
<dbReference type="EMBL" id="CAQQ02196866">
    <property type="status" value="NOT_ANNOTATED_CDS"/>
    <property type="molecule type" value="Genomic_DNA"/>
</dbReference>
<evidence type="ECO:0000313" key="5">
    <source>
        <dbReference type="Proteomes" id="UP000015102"/>
    </source>
</evidence>
<dbReference type="Gene3D" id="3.40.30.10">
    <property type="entry name" value="Glutaredoxin"/>
    <property type="match status" value="1"/>
</dbReference>
<dbReference type="CDD" id="cd03045">
    <property type="entry name" value="GST_N_Delta_Epsilon"/>
    <property type="match status" value="1"/>
</dbReference>
<dbReference type="Pfam" id="PF13417">
    <property type="entry name" value="GST_N_3"/>
    <property type="match status" value="1"/>
</dbReference>
<dbReference type="STRING" id="36166.T1GW09"/>
<dbReference type="CDD" id="cd03177">
    <property type="entry name" value="GST_C_Delta_Epsilon"/>
    <property type="match status" value="1"/>
</dbReference>
<dbReference type="PROSITE" id="PS50404">
    <property type="entry name" value="GST_NTER"/>
    <property type="match status" value="1"/>
</dbReference>
<reference evidence="4" key="2">
    <citation type="submission" date="2015-06" db="UniProtKB">
        <authorList>
            <consortium name="EnsemblMetazoa"/>
        </authorList>
    </citation>
    <scope>IDENTIFICATION</scope>
</reference>
<proteinExistence type="predicted"/>
<name>T1GW09_MEGSC</name>
<dbReference type="InterPro" id="IPR004045">
    <property type="entry name" value="Glutathione_S-Trfase_N"/>
</dbReference>
<dbReference type="FunFam" id="3.40.30.10:FF:000034">
    <property type="entry name" value="glutathione S-transferase 1"/>
    <property type="match status" value="1"/>
</dbReference>
<dbReference type="SFLD" id="SFLDG00358">
    <property type="entry name" value="Main_(cytGST)"/>
    <property type="match status" value="1"/>
</dbReference>
<dbReference type="PANTHER" id="PTHR43969">
    <property type="entry name" value="GLUTATHIONE S TRANSFERASE D10, ISOFORM A-RELATED"/>
    <property type="match status" value="1"/>
</dbReference>
<evidence type="ECO:0000313" key="4">
    <source>
        <dbReference type="EnsemblMetazoa" id="MESCA007977-PA"/>
    </source>
</evidence>
<keyword evidence="5" id="KW-1185">Reference proteome</keyword>
<feature type="domain" description="GST N-terminal" evidence="2">
    <location>
        <begin position="2"/>
        <end position="83"/>
    </location>
</feature>
<reference evidence="5" key="1">
    <citation type="submission" date="2013-02" db="EMBL/GenBank/DDBJ databases">
        <authorList>
            <person name="Hughes D."/>
        </authorList>
    </citation>
    <scope>NUCLEOTIDE SEQUENCE</scope>
    <source>
        <strain>Durham</strain>
        <strain evidence="5">NC isolate 2 -- Noor lab</strain>
    </source>
</reference>
<dbReference type="SFLD" id="SFLDS00019">
    <property type="entry name" value="Glutathione_Transferase_(cytos"/>
    <property type="match status" value="1"/>
</dbReference>
<feature type="domain" description="GST C-terminal" evidence="3">
    <location>
        <begin position="91"/>
        <end position="213"/>
    </location>
</feature>
<dbReference type="Pfam" id="PF00043">
    <property type="entry name" value="GST_C"/>
    <property type="match status" value="1"/>
</dbReference>
<dbReference type="FunFam" id="1.20.1050.10:FF:000007">
    <property type="entry name" value="Glutathione S-transferase 1-1"/>
    <property type="match status" value="1"/>
</dbReference>
<accession>T1GW09</accession>
<evidence type="ECO:0000259" key="3">
    <source>
        <dbReference type="PROSITE" id="PS50405"/>
    </source>
</evidence>
<dbReference type="SUPFAM" id="SSF47616">
    <property type="entry name" value="GST C-terminal domain-like"/>
    <property type="match status" value="1"/>
</dbReference>
<dbReference type="OMA" id="DSHAIAM"/>
<dbReference type="Gene3D" id="1.20.1050.10">
    <property type="match status" value="1"/>
</dbReference>
<dbReference type="AlphaFoldDB" id="T1GW09"/>
<dbReference type="PROSITE" id="PS50405">
    <property type="entry name" value="GST_CTER"/>
    <property type="match status" value="1"/>
</dbReference>
<sequence>MSKPILYGIDPSPPCRACLLTAKAIGLDFEYKVVNLMTGEHMTEEFLKKNPQHTVPVLEDNGSFITDSHAICTYLVQKYGSEKDQLLYPADLYTRALVDQKLHFDTGVLFQKVKGVTKYVMTGKKVPEEAVSAVYEGYDFLEKFLANSNYLVGNSLTVADLCCIATISSLVFAPIDPSKYPKLTEWIKRMKVLPYYETNEKGASQLLAMIKPSLS</sequence>
<dbReference type="EnsemblMetazoa" id="MESCA007977-RA">
    <property type="protein sequence ID" value="MESCA007977-PA"/>
    <property type="gene ID" value="MESCA007977"/>
</dbReference>
<dbReference type="SUPFAM" id="SSF52833">
    <property type="entry name" value="Thioredoxin-like"/>
    <property type="match status" value="1"/>
</dbReference>
<dbReference type="InterPro" id="IPR010987">
    <property type="entry name" value="Glutathione-S-Trfase_C-like"/>
</dbReference>
<dbReference type="GO" id="GO:0006749">
    <property type="term" value="P:glutathione metabolic process"/>
    <property type="evidence" value="ECO:0007669"/>
    <property type="project" value="TreeGrafter"/>
</dbReference>
<organism evidence="4 5">
    <name type="scientific">Megaselia scalaris</name>
    <name type="common">Humpbacked fly</name>
    <name type="synonym">Phora scalaris</name>
    <dbReference type="NCBI Taxonomy" id="36166"/>
    <lineage>
        <taxon>Eukaryota</taxon>
        <taxon>Metazoa</taxon>
        <taxon>Ecdysozoa</taxon>
        <taxon>Arthropoda</taxon>
        <taxon>Hexapoda</taxon>
        <taxon>Insecta</taxon>
        <taxon>Pterygota</taxon>
        <taxon>Neoptera</taxon>
        <taxon>Endopterygota</taxon>
        <taxon>Diptera</taxon>
        <taxon>Brachycera</taxon>
        <taxon>Muscomorpha</taxon>
        <taxon>Platypezoidea</taxon>
        <taxon>Phoridae</taxon>
        <taxon>Megaseliini</taxon>
        <taxon>Megaselia</taxon>
    </lineage>
</organism>
<dbReference type="GO" id="GO:0004364">
    <property type="term" value="F:glutathione transferase activity"/>
    <property type="evidence" value="ECO:0007669"/>
    <property type="project" value="TreeGrafter"/>
</dbReference>
<dbReference type="InterPro" id="IPR036282">
    <property type="entry name" value="Glutathione-S-Trfase_C_sf"/>
</dbReference>